<evidence type="ECO:0008006" key="3">
    <source>
        <dbReference type="Google" id="ProtNLM"/>
    </source>
</evidence>
<dbReference type="STRING" id="435880.SAMN04487988_101326"/>
<evidence type="ECO:0000313" key="1">
    <source>
        <dbReference type="EMBL" id="SFG07775.1"/>
    </source>
</evidence>
<protein>
    <recommendedName>
        <fullName evidence="3">Carboxypeptidase regulatory-like domain-containing protein</fullName>
    </recommendedName>
</protein>
<evidence type="ECO:0000313" key="2">
    <source>
        <dbReference type="Proteomes" id="UP000199642"/>
    </source>
</evidence>
<name>A0A1I2NUY3_9BACT</name>
<dbReference type="AlphaFoldDB" id="A0A1I2NUY3"/>
<keyword evidence="2" id="KW-1185">Reference proteome</keyword>
<organism evidence="1 2">
    <name type="scientific">Algoriphagus hitonicola</name>
    <dbReference type="NCBI Taxonomy" id="435880"/>
    <lineage>
        <taxon>Bacteria</taxon>
        <taxon>Pseudomonadati</taxon>
        <taxon>Bacteroidota</taxon>
        <taxon>Cytophagia</taxon>
        <taxon>Cytophagales</taxon>
        <taxon>Cyclobacteriaceae</taxon>
        <taxon>Algoriphagus</taxon>
    </lineage>
</organism>
<dbReference type="Proteomes" id="UP000199642">
    <property type="component" value="Unassembled WGS sequence"/>
</dbReference>
<dbReference type="EMBL" id="FOPC01000001">
    <property type="protein sequence ID" value="SFG07775.1"/>
    <property type="molecule type" value="Genomic_DNA"/>
</dbReference>
<gene>
    <name evidence="1" type="ORF">SAMN04487988_101326</name>
</gene>
<sequence length="155" mass="17298">MKQFLTILTLSLTVVLFSQCKTMKSKGQGIKGQVTWIEGNQMPMISEEGEAAPERKTGEPIQRKIIIYPLTKISDTKMENSLFTAVDGKPIAEVESDEEGNFEVELAPGQYSVFTQEEDGLFANSFDLNGNIQPIQVEKGNWSELNILVNYKAAY</sequence>
<accession>A0A1I2NUY3</accession>
<reference evidence="2" key="1">
    <citation type="submission" date="2016-10" db="EMBL/GenBank/DDBJ databases">
        <authorList>
            <person name="Varghese N."/>
            <person name="Submissions S."/>
        </authorList>
    </citation>
    <scope>NUCLEOTIDE SEQUENCE [LARGE SCALE GENOMIC DNA]</scope>
    <source>
        <strain evidence="2">DSM 19315</strain>
    </source>
</reference>
<proteinExistence type="predicted"/>